<protein>
    <submittedName>
        <fullName evidence="1">Uncharacterized protein</fullName>
    </submittedName>
</protein>
<reference evidence="1 2" key="1">
    <citation type="submission" date="2014-04" db="EMBL/GenBank/DDBJ databases">
        <authorList>
            <consortium name="DOE Joint Genome Institute"/>
            <person name="Kuo A."/>
            <person name="Gay G."/>
            <person name="Dore J."/>
            <person name="Kohler A."/>
            <person name="Nagy L.G."/>
            <person name="Floudas D."/>
            <person name="Copeland A."/>
            <person name="Barry K.W."/>
            <person name="Cichocki N."/>
            <person name="Veneault-Fourrey C."/>
            <person name="LaButti K."/>
            <person name="Lindquist E.A."/>
            <person name="Lipzen A."/>
            <person name="Lundell T."/>
            <person name="Morin E."/>
            <person name="Murat C."/>
            <person name="Sun H."/>
            <person name="Tunlid A."/>
            <person name="Henrissat B."/>
            <person name="Grigoriev I.V."/>
            <person name="Hibbett D.S."/>
            <person name="Martin F."/>
            <person name="Nordberg H.P."/>
            <person name="Cantor M.N."/>
            <person name="Hua S.X."/>
        </authorList>
    </citation>
    <scope>NUCLEOTIDE SEQUENCE [LARGE SCALE GENOMIC DNA]</scope>
    <source>
        <strain evidence="2">h7</strain>
    </source>
</reference>
<dbReference type="AlphaFoldDB" id="A0A0C2Y922"/>
<keyword evidence="2" id="KW-1185">Reference proteome</keyword>
<gene>
    <name evidence="1" type="ORF">M413DRAFT_448352</name>
</gene>
<reference evidence="2" key="2">
    <citation type="submission" date="2015-01" db="EMBL/GenBank/DDBJ databases">
        <title>Evolutionary Origins and Diversification of the Mycorrhizal Mutualists.</title>
        <authorList>
            <consortium name="DOE Joint Genome Institute"/>
            <consortium name="Mycorrhizal Genomics Consortium"/>
            <person name="Kohler A."/>
            <person name="Kuo A."/>
            <person name="Nagy L.G."/>
            <person name="Floudas D."/>
            <person name="Copeland A."/>
            <person name="Barry K.W."/>
            <person name="Cichocki N."/>
            <person name="Veneault-Fourrey C."/>
            <person name="LaButti K."/>
            <person name="Lindquist E.A."/>
            <person name="Lipzen A."/>
            <person name="Lundell T."/>
            <person name="Morin E."/>
            <person name="Murat C."/>
            <person name="Riley R."/>
            <person name="Ohm R."/>
            <person name="Sun H."/>
            <person name="Tunlid A."/>
            <person name="Henrissat B."/>
            <person name="Grigoriev I.V."/>
            <person name="Hibbett D.S."/>
            <person name="Martin F."/>
        </authorList>
    </citation>
    <scope>NUCLEOTIDE SEQUENCE [LARGE SCALE GENOMIC DNA]</scope>
    <source>
        <strain evidence="2">h7</strain>
    </source>
</reference>
<evidence type="ECO:0000313" key="1">
    <source>
        <dbReference type="EMBL" id="KIM37532.1"/>
    </source>
</evidence>
<dbReference type="EMBL" id="KN831796">
    <property type="protein sequence ID" value="KIM37532.1"/>
    <property type="molecule type" value="Genomic_DNA"/>
</dbReference>
<accession>A0A0C2Y922</accession>
<organism evidence="1 2">
    <name type="scientific">Hebeloma cylindrosporum</name>
    <dbReference type="NCBI Taxonomy" id="76867"/>
    <lineage>
        <taxon>Eukaryota</taxon>
        <taxon>Fungi</taxon>
        <taxon>Dikarya</taxon>
        <taxon>Basidiomycota</taxon>
        <taxon>Agaricomycotina</taxon>
        <taxon>Agaricomycetes</taxon>
        <taxon>Agaricomycetidae</taxon>
        <taxon>Agaricales</taxon>
        <taxon>Agaricineae</taxon>
        <taxon>Hymenogastraceae</taxon>
        <taxon>Hebeloma</taxon>
    </lineage>
</organism>
<evidence type="ECO:0000313" key="2">
    <source>
        <dbReference type="Proteomes" id="UP000053424"/>
    </source>
</evidence>
<sequence length="60" mass="6706">MRIQEDTHSIRNGKFLKDVHPEPEGAIVIENRRVVPAMLPHMTLPPFHSKGLYAPPAAPP</sequence>
<proteinExistence type="predicted"/>
<name>A0A0C2Y922_HEBCY</name>
<dbReference type="Proteomes" id="UP000053424">
    <property type="component" value="Unassembled WGS sequence"/>
</dbReference>
<dbReference type="HOGENOM" id="CLU_2941997_0_0_1"/>